<sequence length="223" mass="24396">MKALSTILLAAGALLLAGCGPRNEFAQAWQAIQAARSQNAAQQAQPTDLRAGLTPAMLAEVGRPTVLVTLPERDNVQALFFEEARNADTVTWLSVANEFVLLQRGVLSGTRGLGGDLMSADLAEVHAALAGRRAQAVRIHRRLDGENHTVAESYVCDYLRRPGTEAVTAYLAQVQARRVDETCTGVDRVFENRYWLSGSGRIIRSVQWAGESIGYLNYERLRD</sequence>
<reference evidence="1 2" key="1">
    <citation type="submission" date="2016-03" db="EMBL/GenBank/DDBJ databases">
        <title>Deep-sea bacteria in the southern Pacific.</title>
        <authorList>
            <person name="Tang K."/>
        </authorList>
    </citation>
    <scope>NUCLEOTIDE SEQUENCE [LARGE SCALE GENOMIC DNA]</scope>
    <source>
        <strain evidence="1 2">JLT2016</strain>
        <plasmid evidence="2">Plasmid ptpro6</plasmid>
    </source>
</reference>
<dbReference type="KEGG" id="tpro:Ga0080559_TMP5138"/>
<keyword evidence="2" id="KW-1185">Reference proteome</keyword>
<proteinExistence type="predicted"/>
<dbReference type="InterPro" id="IPR023373">
    <property type="entry name" value="YmcC_sf"/>
</dbReference>
<keyword evidence="1" id="KW-0449">Lipoprotein</keyword>
<gene>
    <name evidence="1" type="ORF">Ga0080559_TMP5138</name>
</gene>
<dbReference type="Gene3D" id="2.40.360.10">
    <property type="entry name" value="YmcC-like"/>
    <property type="match status" value="1"/>
</dbReference>
<organism evidence="1 2">
    <name type="scientific">Salipiger profundus</name>
    <dbReference type="NCBI Taxonomy" id="1229727"/>
    <lineage>
        <taxon>Bacteria</taxon>
        <taxon>Pseudomonadati</taxon>
        <taxon>Pseudomonadota</taxon>
        <taxon>Alphaproteobacteria</taxon>
        <taxon>Rhodobacterales</taxon>
        <taxon>Roseobacteraceae</taxon>
        <taxon>Salipiger</taxon>
    </lineage>
</organism>
<dbReference type="InterPro" id="IPR021308">
    <property type="entry name" value="GfcB"/>
</dbReference>
<protein>
    <submittedName>
        <fullName evidence="1">Group 4 capsule polysaccharide lipoprotein gfcB, YjbF</fullName>
    </submittedName>
</protein>
<dbReference type="EMBL" id="CP014802">
    <property type="protein sequence ID" value="APX26238.1"/>
    <property type="molecule type" value="Genomic_DNA"/>
</dbReference>
<name>A0A1U7DDN5_9RHOB</name>
<geneLocation type="plasmid" evidence="2">
    <name>ptpro6</name>
</geneLocation>
<dbReference type="SUPFAM" id="SSF159270">
    <property type="entry name" value="YmcC-like"/>
    <property type="match status" value="1"/>
</dbReference>
<dbReference type="PROSITE" id="PS51257">
    <property type="entry name" value="PROKAR_LIPOPROTEIN"/>
    <property type="match status" value="1"/>
</dbReference>
<evidence type="ECO:0000313" key="2">
    <source>
        <dbReference type="Proteomes" id="UP000186559"/>
    </source>
</evidence>
<evidence type="ECO:0000313" key="1">
    <source>
        <dbReference type="EMBL" id="APX26238.1"/>
    </source>
</evidence>
<keyword evidence="1" id="KW-0614">Plasmid</keyword>
<accession>A0A1U7DDN5</accession>
<dbReference type="RefSeq" id="WP_083697990.1">
    <property type="nucleotide sequence ID" value="NZ_BMEW01000020.1"/>
</dbReference>
<dbReference type="Proteomes" id="UP000186559">
    <property type="component" value="Plasmid pTPRO6"/>
</dbReference>
<dbReference type="AlphaFoldDB" id="A0A1U7DDN5"/>
<dbReference type="Pfam" id="PF11102">
    <property type="entry name" value="YjbF"/>
    <property type="match status" value="1"/>
</dbReference>